<evidence type="ECO:0000259" key="3">
    <source>
        <dbReference type="Pfam" id="PF22783"/>
    </source>
</evidence>
<feature type="compositionally biased region" description="Polar residues" evidence="1">
    <location>
        <begin position="1355"/>
        <end position="1372"/>
    </location>
</feature>
<evidence type="ECO:0000313" key="5">
    <source>
        <dbReference type="Proteomes" id="UP000216225"/>
    </source>
</evidence>
<gene>
    <name evidence="4" type="ORF">CE154_016215</name>
</gene>
<feature type="compositionally biased region" description="Gly residues" evidence="1">
    <location>
        <begin position="134"/>
        <end position="174"/>
    </location>
</feature>
<dbReference type="InterPro" id="IPR048051">
    <property type="entry name" value="BapA-like_prefix-like"/>
</dbReference>
<reference evidence="4 5" key="1">
    <citation type="submission" date="2018-09" db="EMBL/GenBank/DDBJ databases">
        <title>Genome comparison of Alicycliphilus sp. BQ1, a polyurethanolytic bacterium, with its closest phylogenetic relatives Alicycliphilus denitrificans BC and K601, unable to attack polyurethane.</title>
        <authorList>
            <person name="Loza-Tavera H."/>
            <person name="Lozano L."/>
            <person name="Cevallos M."/>
            <person name="Maya-Lucas O."/>
            <person name="Garcia-Mena J."/>
            <person name="Hernandez J."/>
        </authorList>
    </citation>
    <scope>NUCLEOTIDE SEQUENCE [LARGE SCALE GENOMIC DNA]</scope>
    <source>
        <strain evidence="4 5">BQ1</strain>
    </source>
</reference>
<feature type="region of interest" description="Disordered" evidence="1">
    <location>
        <begin position="1351"/>
        <end position="1372"/>
    </location>
</feature>
<dbReference type="RefSeq" id="WP_120490735.1">
    <property type="nucleotide sequence ID" value="NZ_NKDB02000003.1"/>
</dbReference>
<feature type="region of interest" description="Disordered" evidence="1">
    <location>
        <begin position="1740"/>
        <end position="1761"/>
    </location>
</feature>
<feature type="region of interest" description="Disordered" evidence="1">
    <location>
        <begin position="134"/>
        <end position="222"/>
    </location>
</feature>
<dbReference type="Pfam" id="PF17963">
    <property type="entry name" value="Big_9"/>
    <property type="match status" value="4"/>
</dbReference>
<feature type="region of interest" description="Disordered" evidence="1">
    <location>
        <begin position="937"/>
        <end position="956"/>
    </location>
</feature>
<dbReference type="Pfam" id="PF19116">
    <property type="entry name" value="DUF5801"/>
    <property type="match status" value="1"/>
</dbReference>
<feature type="domain" description="DUF5801" evidence="2">
    <location>
        <begin position="1065"/>
        <end position="1193"/>
    </location>
</feature>
<protein>
    <submittedName>
        <fullName evidence="4">Tandem-95 repeat protein</fullName>
    </submittedName>
</protein>
<feature type="compositionally biased region" description="Polar residues" evidence="1">
    <location>
        <begin position="1744"/>
        <end position="1761"/>
    </location>
</feature>
<dbReference type="Proteomes" id="UP000216225">
    <property type="component" value="Unassembled WGS sequence"/>
</dbReference>
<feature type="compositionally biased region" description="Polar residues" evidence="1">
    <location>
        <begin position="947"/>
        <end position="956"/>
    </location>
</feature>
<dbReference type="NCBIfam" id="NF012211">
    <property type="entry name" value="tand_rpt_95"/>
    <property type="match status" value="3"/>
</dbReference>
<dbReference type="InterPro" id="IPR019959">
    <property type="entry name" value="T1SS-143_rpt-cont_dom"/>
</dbReference>
<dbReference type="Pfam" id="PF22783">
    <property type="entry name" value="BapA_N"/>
    <property type="match status" value="1"/>
</dbReference>
<dbReference type="NCBIfam" id="NF033677">
    <property type="entry name" value="biofilm_BapA_N"/>
    <property type="match status" value="1"/>
</dbReference>
<sequence>MDQRQKLMEAVYKSGGIARSTDGKEVLALDRPSIISLKIAPEKVARFERRGDDLVLVLHDGQEMVVRHFFTSYPDDGRNDLVLEDDAGVLWWGQYHGPWTEFHFTEIEWNDEALPFWLLAGLGVLGLGAAAGGGGGGGNGDSGNGGDSGGGDSGGGGGGGSGGSGGGGGNGGGNQPPEAPSYQHTIDENHSANGRVVGRDPDGDTLVYTAGSPPSHGSVVINPDGTYTYTPAPGYHGSDSFTVIVDDGHGGTTTSTVTIEVTPANDSVMARDDSYTVPEDTPLALNLLGNDSAPDGGLHITHINGTPLTPGTAQSIDITDDGTPTGTVIGKVEIDAGGKITFVPAPNYNGPASFDYEVEDGDGDTDKATVNITVTPDAPPVIAPVDGNGGGATLIEQGHATVYESGLAGGSGGGSPTATGTITIAAGDGVKSITIGGTTIPLADLKDTGTTPVVITTPHGELTITGYTPNGTDFNGVSTGGTVHYEYKLTTPPANTPGNPDNFIDEISVSIEDEGGGTTTGGLLQINIIDDAPLAADDAVTVTAGGSAAGNVIAGSIATGTGTGSADTAGADGGATVTGISSVNEPGNAPSGTGTLTIQGQYGTLEIHDDGGYSYTRAPGSPGGVNDVFEYTLTDADGDKSTARLTVGIPDGTPGITVTPADPADHPGVDLSPDPALGSVGAVVYEKALGDAANPIGSDAASAAESTTGRFTFSSPDGVQSLLVGGTDIVGATLPVTVTTPLGNTLTITGYTYDPATGQGSVDYSYSLLADETHTQAGADGLDDAIAILLTDMDGDPSSGNIVVRIVDDTPAAGNDGGSVTEGGTLSVTDVANGVLGNDKAGADDWASGGGVVGAVKGSGGAATENVSSGSVVIVGDYGTLTLHANGTYEYVARPDGTSANAQDVFTYTVKDGDGDLITATLAIDVTDVTGPTGLTATGTVDEKGLSNGNDPGNGNEVTGNLNLPAGWTPSGTLSGTTPNGSWTIFNDGGTWKYTFTLTSPTTDGPGAETNSFTFTTEDGNGNTAAGNTVTVTIVDDTPQVTVTANPAAAGSLTVYDHQTVGTGTSTATADFSGAFTQTNKPGADGLAAVNGLAWGYELLVGNASSGLTSGGQPITLALAGGQVVGTAGGETVFTLSVNTAGSLTLVQSKPIDHPSTTSTSETLDLLAGRIILRGTATATDGDGDSASQSQELDLGGRIVFTDDGPSIGTPVGVQLRESNLSNGSAPDYDALAQTGSLAVNLNGDAGGAGTDSDVRFDAAQAALETLGLKSGGTPLDYALSPDGKTLTATAGGSVIFTAAINAAGTDYTFTLSRALDHGTADKLDLPIGFTVTDGDGDTAGKTLTVTVWDDRPPTSGQTLTVTEDSSPNNPDNGFNTTADANVTISTPAQHGTASVDAYGHITYVPEPDYSGSDSFTYSITNDDGTVTTHTVAVTVTPVADAPDLGGDRTVGTDEDTPVPLGLARPVITDGNDQNGGTTPGDHGERLGVITLTLEGASGGNPPGTVGLSTGGVALVPTAAGSNTYQIIIVTGGTTPDTDLHASNIGSLATGQINYLTQAQYEAIMAMPDTNRHENFRVGVQADSHEVDDSGNTLSPTVSASTTNYVDVSVRAVTDDAELKFDTAAGSGVTNLDGVAYTGDTAATLTLKEDTSVNIKSLLQAAYADMDGSEQHWITITNNSGEAIQVNGVTVAAGATSAAINFPNGGYGNTLPDVQIGGARDFSGDLNGITVTIHAQDRDGDGWTNASTGTPTGGNNASGVAEADTTNNSVTLNLRVTPIAGDVATDPVTEAEDTAVHFLAGVRVTDTGTGSEVIDSVSFTVPAGWAFTAPAASAGWSIAGDGASGTYTISFDSTLNEAAREAVLNGFTIQPPAHSSKDATVPLTVVTTDTNTVNGALVSSPPHTSTTNLQVIVTPAAERTDGDTGGASGNDVIMNGDHVYTGQLGKEDQWFALGTDTTDATNTGGGFALLGSPWSNEDTDEFTYAALTPALTGASPGDSVIGTVFRYHDGSGWKEVVFTGEPVWVLPQYLDTLQIKAPPDVAGTLSVTVQAATVDYDDDAETGDPANPPSASIPGVADVQLSGGALLTLIQIDPVADDVTLALNGHASGLEDTPIPLAIKATSSDPSERIDLTITGVPAGAVLTYDGAPVTVTGGVATITGFDNAKPLTITPPLNGNTDFTLHVSAVSVDGSDMSTPTPARDIEVSVKGVADTPVVALATAQTYTEAELDGHATTVRLSDLVASVTSPDSSDGSETVSVRITGLAEGFTLTGATLVASGVGMERVWTVPASQVASVEVKVPANYSGTAGFQVAGVTTENDGDSHTGTMTPVNFTVTPSADGQASTSVALVEDIRTPLGLNIVHANGDIDERLGKVWIQADQVSTADYVLYLGATALSSLPTTTIGGVAYVEIAAADVPSLQVQGSANLDGGLGSFNFRYEVIDDHRGSTPTGPADVVVRSGTFDIAATAVTDPVDLHIIAISGTNSTVTGNGHTGDDADPDTATVTQPGTVVTVNLHVDSADTDGSEHVIRVLIDGVPAGVTVVNGAQTDANTWVLVYDGAGAKTIGTAGLDLPVEFIVGSNAGTGSPIDHPITMTVQAQDNGDQADPGTAVETDSVTWHLAINMAQSPGFNPPTIDEWVYNNAKGIEDTPFHLSDVLDGRVTIQEPGQPNTLTVTLTDLPPGTGVSGMVLTSVNGVPTWTASVTVMDGNGQAALDGLLSGITITPPVDYNDNTGGFSFNTGLHTSAAGGRSETATTAMPVPVTPVTDEALIAVNATDVGEGTSGVPVTITVSDPKDGPHGQIVDGKLYVQVDAPGNAGGTLSQGGTALAPTAVTGVAGVPDGNYYVITVGPNGGSASLIYTPAAGSSLQPGDVTFTAYAQTRETNAANTVTGDGSGASTVSIINNGVTMDGNAAWTGSEVDKPNSAMAIPLTGLSVALNDNDGSETVNAILLSGVPVGFLVYANGVLAGNAGGDASSNTWVLSSNGTLPTVSILPPAHWSGTLTGLQLVVESGETSLSDKLVEATPLAPVVVNPVVDGLSIAPTNSFGKEGSVIDLNLNAKMEDPVAAVSAVADGSLETTTLQFKGLGEHAAFYVGNSLLETGAGSGHTLSYDQATGVHTLTGLTQAELDKLGFVQAQSALLDQDAAKPGVQIDVTAWTVEGSSGAQSPQVTGTLDLQVSKVAGTSGADQIIWGGAGKPVIDGRGGEDTVALRLGESASGEDLGLGLKNIEKLDLSIAGGNSVTNLTWQDVFNMASADRTLTILGDGQDSVSLGSGWAAGSSSGGYTEYTNGTGASLVKVLIDEHIVVSHY</sequence>
<evidence type="ECO:0000259" key="2">
    <source>
        <dbReference type="Pfam" id="PF19116"/>
    </source>
</evidence>
<accession>A0A3R7LEK8</accession>
<evidence type="ECO:0000313" key="4">
    <source>
        <dbReference type="EMBL" id="RKJ95481.1"/>
    </source>
</evidence>
<dbReference type="Gene3D" id="2.60.40.3440">
    <property type="match status" value="3"/>
</dbReference>
<name>A0A3R7LEK8_9BURK</name>
<dbReference type="EMBL" id="NKDB02000003">
    <property type="protein sequence ID" value="RKJ95481.1"/>
    <property type="molecule type" value="Genomic_DNA"/>
</dbReference>
<proteinExistence type="predicted"/>
<dbReference type="NCBIfam" id="TIGR03660">
    <property type="entry name" value="T1SS_rpt_143"/>
    <property type="match status" value="1"/>
</dbReference>
<feature type="domain" description="Biofilm-associated protein BapA-like prefix-like" evidence="3">
    <location>
        <begin position="12"/>
        <end position="112"/>
    </location>
</feature>
<dbReference type="NCBIfam" id="TIGR01965">
    <property type="entry name" value="VCBS_repeat"/>
    <property type="match status" value="1"/>
</dbReference>
<feature type="region of interest" description="Disordered" evidence="1">
    <location>
        <begin position="1443"/>
        <end position="1485"/>
    </location>
</feature>
<comment type="caution">
    <text evidence="4">The sequence shown here is derived from an EMBL/GenBank/DDBJ whole genome shotgun (WGS) entry which is preliminary data.</text>
</comment>
<dbReference type="InterPro" id="IPR043824">
    <property type="entry name" value="DUF5801"/>
</dbReference>
<dbReference type="InterPro" id="IPR010221">
    <property type="entry name" value="VCBS_dom"/>
</dbReference>
<evidence type="ECO:0000256" key="1">
    <source>
        <dbReference type="SAM" id="MobiDB-lite"/>
    </source>
</evidence>
<organism evidence="4 5">
    <name type="scientific">Alicycliphilus denitrificans</name>
    <dbReference type="NCBI Taxonomy" id="179636"/>
    <lineage>
        <taxon>Bacteria</taxon>
        <taxon>Pseudomonadati</taxon>
        <taxon>Pseudomonadota</taxon>
        <taxon>Betaproteobacteria</taxon>
        <taxon>Burkholderiales</taxon>
        <taxon>Comamonadaceae</taxon>
        <taxon>Alicycliphilus</taxon>
    </lineage>
</organism>